<feature type="domain" description="DUF4797" evidence="2">
    <location>
        <begin position="279"/>
        <end position="299"/>
    </location>
</feature>
<feature type="compositionally biased region" description="Low complexity" evidence="1">
    <location>
        <begin position="225"/>
        <end position="237"/>
    </location>
</feature>
<gene>
    <name evidence="3" type="ORF">Hamer_G007668</name>
</gene>
<keyword evidence="4" id="KW-1185">Reference proteome</keyword>
<name>A0A8J5MR65_HOMAM</name>
<dbReference type="Proteomes" id="UP000747542">
    <property type="component" value="Unassembled WGS sequence"/>
</dbReference>
<feature type="compositionally biased region" description="Polar residues" evidence="1">
    <location>
        <begin position="201"/>
        <end position="224"/>
    </location>
</feature>
<evidence type="ECO:0000256" key="1">
    <source>
        <dbReference type="SAM" id="MobiDB-lite"/>
    </source>
</evidence>
<feature type="compositionally biased region" description="Polar residues" evidence="1">
    <location>
        <begin position="145"/>
        <end position="165"/>
    </location>
</feature>
<protein>
    <recommendedName>
        <fullName evidence="2">DUF4797 domain-containing protein</fullName>
    </recommendedName>
</protein>
<dbReference type="AlphaFoldDB" id="A0A8J5MR65"/>
<comment type="caution">
    <text evidence="3">The sequence shown here is derived from an EMBL/GenBank/DDBJ whole genome shotgun (WGS) entry which is preliminary data.</text>
</comment>
<sequence>MHAQRCPVAKFRAASQQNSEALGQVTKHRSTKTSILPSVIGGVTESKKKQEKTRRGQRSQSAKSQERPSFFQKLHGDAAPLLPPRPQMYSDETWKSQHSTVPPVTHQVYYNEAAHKLMMKKSGNQTLIYNENCAIHGRNTSRQYGISKSVSCPSTSRPQSRQNVSGERLKNWRRNSMTFTATSQGHSDRTVGNMATHRTISSGQNLQSLVPVPNQKSGPHTRTPSSMSSSLSSANPSSISLVKSNTAFDDAQNRRSQFRRAWSLFSIGCDEVEKEKLPPQRILRQPTRYVYRRGISGLPIECTNRHLGIAF</sequence>
<evidence type="ECO:0000313" key="4">
    <source>
        <dbReference type="Proteomes" id="UP000747542"/>
    </source>
</evidence>
<feature type="region of interest" description="Disordered" evidence="1">
    <location>
        <begin position="201"/>
        <end position="237"/>
    </location>
</feature>
<dbReference type="InterPro" id="IPR032050">
    <property type="entry name" value="DUF4797"/>
</dbReference>
<dbReference type="Pfam" id="PF16051">
    <property type="entry name" value="DUF4797"/>
    <property type="match status" value="1"/>
</dbReference>
<reference evidence="3" key="1">
    <citation type="journal article" date="2021" name="Sci. Adv.">
        <title>The American lobster genome reveals insights on longevity, neural, and immune adaptations.</title>
        <authorList>
            <person name="Polinski J.M."/>
            <person name="Zimin A.V."/>
            <person name="Clark K.F."/>
            <person name="Kohn A.B."/>
            <person name="Sadowski N."/>
            <person name="Timp W."/>
            <person name="Ptitsyn A."/>
            <person name="Khanna P."/>
            <person name="Romanova D.Y."/>
            <person name="Williams P."/>
            <person name="Greenwood S.J."/>
            <person name="Moroz L.L."/>
            <person name="Walt D.R."/>
            <person name="Bodnar A.G."/>
        </authorList>
    </citation>
    <scope>NUCLEOTIDE SEQUENCE</scope>
    <source>
        <strain evidence="3">GMGI-L3</strain>
    </source>
</reference>
<proteinExistence type="predicted"/>
<feature type="region of interest" description="Disordered" evidence="1">
    <location>
        <begin position="145"/>
        <end position="174"/>
    </location>
</feature>
<evidence type="ECO:0000259" key="2">
    <source>
        <dbReference type="Pfam" id="PF16051"/>
    </source>
</evidence>
<feature type="region of interest" description="Disordered" evidence="1">
    <location>
        <begin position="1"/>
        <end position="69"/>
    </location>
</feature>
<accession>A0A8J5MR65</accession>
<dbReference type="OrthoDB" id="6356559at2759"/>
<organism evidence="3 4">
    <name type="scientific">Homarus americanus</name>
    <name type="common">American lobster</name>
    <dbReference type="NCBI Taxonomy" id="6706"/>
    <lineage>
        <taxon>Eukaryota</taxon>
        <taxon>Metazoa</taxon>
        <taxon>Ecdysozoa</taxon>
        <taxon>Arthropoda</taxon>
        <taxon>Crustacea</taxon>
        <taxon>Multicrustacea</taxon>
        <taxon>Malacostraca</taxon>
        <taxon>Eumalacostraca</taxon>
        <taxon>Eucarida</taxon>
        <taxon>Decapoda</taxon>
        <taxon>Pleocyemata</taxon>
        <taxon>Astacidea</taxon>
        <taxon>Nephropoidea</taxon>
        <taxon>Nephropidae</taxon>
        <taxon>Homarus</taxon>
    </lineage>
</organism>
<evidence type="ECO:0000313" key="3">
    <source>
        <dbReference type="EMBL" id="KAG7160895.1"/>
    </source>
</evidence>
<dbReference type="EMBL" id="JAHLQT010030594">
    <property type="protein sequence ID" value="KAG7160895.1"/>
    <property type="molecule type" value="Genomic_DNA"/>
</dbReference>